<keyword evidence="4" id="KW-1185">Reference proteome</keyword>
<evidence type="ECO:0000259" key="2">
    <source>
        <dbReference type="PROSITE" id="PS51767"/>
    </source>
</evidence>
<dbReference type="Pfam" id="PF00026">
    <property type="entry name" value="Asp"/>
    <property type="match status" value="1"/>
</dbReference>
<dbReference type="SUPFAM" id="SSF50630">
    <property type="entry name" value="Acid proteases"/>
    <property type="match status" value="1"/>
</dbReference>
<evidence type="ECO:0000313" key="4">
    <source>
        <dbReference type="Proteomes" id="UP000265520"/>
    </source>
</evidence>
<evidence type="ECO:0000313" key="3">
    <source>
        <dbReference type="EMBL" id="MCI06009.1"/>
    </source>
</evidence>
<dbReference type="PANTHER" id="PTHR47966">
    <property type="entry name" value="BETA-SITE APP-CLEAVING ENZYME, ISOFORM A-RELATED"/>
    <property type="match status" value="1"/>
</dbReference>
<dbReference type="Proteomes" id="UP000265520">
    <property type="component" value="Unassembled WGS sequence"/>
</dbReference>
<dbReference type="EMBL" id="LXQA010044175">
    <property type="protein sequence ID" value="MCI00765.1"/>
    <property type="molecule type" value="Genomic_DNA"/>
</dbReference>
<dbReference type="Gene3D" id="2.40.70.10">
    <property type="entry name" value="Acid Proteases"/>
    <property type="match status" value="1"/>
</dbReference>
<dbReference type="GO" id="GO:0004190">
    <property type="term" value="F:aspartic-type endopeptidase activity"/>
    <property type="evidence" value="ECO:0007669"/>
    <property type="project" value="InterPro"/>
</dbReference>
<dbReference type="GO" id="GO:0006508">
    <property type="term" value="P:proteolysis"/>
    <property type="evidence" value="ECO:0007669"/>
    <property type="project" value="InterPro"/>
</dbReference>
<name>A0A392P3L5_9FABA</name>
<dbReference type="PANTHER" id="PTHR47966:SF20">
    <property type="entry name" value="ASPARTIC PROTEINASE-LIKE"/>
    <property type="match status" value="1"/>
</dbReference>
<proteinExistence type="inferred from homology"/>
<feature type="domain" description="Peptidase A1" evidence="2">
    <location>
        <begin position="1"/>
        <end position="47"/>
    </location>
</feature>
<dbReference type="AlphaFoldDB" id="A0A392P3L5"/>
<dbReference type="InterPro" id="IPR021109">
    <property type="entry name" value="Peptidase_aspartic_dom_sf"/>
</dbReference>
<dbReference type="InterPro" id="IPR001461">
    <property type="entry name" value="Aspartic_peptidase_A1"/>
</dbReference>
<accession>A0A392P3L5</accession>
<organism evidence="3 4">
    <name type="scientific">Trifolium medium</name>
    <dbReference type="NCBI Taxonomy" id="97028"/>
    <lineage>
        <taxon>Eukaryota</taxon>
        <taxon>Viridiplantae</taxon>
        <taxon>Streptophyta</taxon>
        <taxon>Embryophyta</taxon>
        <taxon>Tracheophyta</taxon>
        <taxon>Spermatophyta</taxon>
        <taxon>Magnoliopsida</taxon>
        <taxon>eudicotyledons</taxon>
        <taxon>Gunneridae</taxon>
        <taxon>Pentapetalae</taxon>
        <taxon>rosids</taxon>
        <taxon>fabids</taxon>
        <taxon>Fabales</taxon>
        <taxon>Fabaceae</taxon>
        <taxon>Papilionoideae</taxon>
        <taxon>50 kb inversion clade</taxon>
        <taxon>NPAAA clade</taxon>
        <taxon>Hologalegina</taxon>
        <taxon>IRL clade</taxon>
        <taxon>Trifolieae</taxon>
        <taxon>Trifolium</taxon>
    </lineage>
</organism>
<evidence type="ECO:0000256" key="1">
    <source>
        <dbReference type="ARBA" id="ARBA00007447"/>
    </source>
</evidence>
<protein>
    <submittedName>
        <fullName evidence="3">Aspartic proteinase-like</fullName>
    </submittedName>
</protein>
<reference evidence="3 4" key="1">
    <citation type="journal article" date="2018" name="Front. Plant Sci.">
        <title>Red Clover (Trifolium pratense) and Zigzag Clover (T. medium) - A Picture of Genomic Similarities and Differences.</title>
        <authorList>
            <person name="Dluhosova J."/>
            <person name="Istvanek J."/>
            <person name="Nedelnik J."/>
            <person name="Repkova J."/>
        </authorList>
    </citation>
    <scope>NUCLEOTIDE SEQUENCE [LARGE SCALE GENOMIC DNA]</scope>
    <source>
        <strain evidence="3">10/8</strain>
        <strain evidence="4">cv. 10/8</strain>
        <tissue evidence="3">Leaf</tissue>
    </source>
</reference>
<dbReference type="InterPro" id="IPR033121">
    <property type="entry name" value="PEPTIDASE_A1"/>
</dbReference>
<sequence>MAEKGGEIVFGGMDKRHFRGDHSYFPISQEGYWQIEVGDILLGNNTT</sequence>
<dbReference type="EMBL" id="LXQA010060417">
    <property type="protein sequence ID" value="MCI06009.1"/>
    <property type="molecule type" value="Genomic_DNA"/>
</dbReference>
<comment type="similarity">
    <text evidence="1">Belongs to the peptidase A1 family.</text>
</comment>
<dbReference type="PROSITE" id="PS51767">
    <property type="entry name" value="PEPTIDASE_A1"/>
    <property type="match status" value="1"/>
</dbReference>
<feature type="non-terminal residue" evidence="3">
    <location>
        <position position="47"/>
    </location>
</feature>
<comment type="caution">
    <text evidence="3">The sequence shown here is derived from an EMBL/GenBank/DDBJ whole genome shotgun (WGS) entry which is preliminary data.</text>
</comment>